<dbReference type="InterPro" id="IPR032710">
    <property type="entry name" value="NTF2-like_dom_sf"/>
</dbReference>
<comment type="caution">
    <text evidence="1">The sequence shown here is derived from an EMBL/GenBank/DDBJ whole genome shotgun (WGS) entry which is preliminary data.</text>
</comment>
<reference evidence="1 2" key="1">
    <citation type="journal article" date="2018" name="J. Microbiol.">
        <title>Bacillus spongiae sp. nov., isolated from sponge of Jeju Island.</title>
        <authorList>
            <person name="Lee G.E."/>
            <person name="Im W.T."/>
            <person name="Park J.S."/>
        </authorList>
    </citation>
    <scope>NUCLEOTIDE SEQUENCE [LARGE SCALE GENOMIC DNA]</scope>
    <source>
        <strain evidence="1 2">135PIL107-10</strain>
    </source>
</reference>
<evidence type="ECO:0000313" key="2">
    <source>
        <dbReference type="Proteomes" id="UP001312865"/>
    </source>
</evidence>
<dbReference type="RefSeq" id="WP_336587033.1">
    <property type="nucleotide sequence ID" value="NZ_JBBAXC010000008.1"/>
</dbReference>
<keyword evidence="2" id="KW-1185">Reference proteome</keyword>
<dbReference type="PROSITE" id="PS51257">
    <property type="entry name" value="PROKAR_LIPOPROTEIN"/>
    <property type="match status" value="1"/>
</dbReference>
<dbReference type="Proteomes" id="UP001312865">
    <property type="component" value="Unassembled WGS sequence"/>
</dbReference>
<dbReference type="EMBL" id="JBBAXC010000008">
    <property type="protein sequence ID" value="MEI5907594.1"/>
    <property type="molecule type" value="Genomic_DNA"/>
</dbReference>
<evidence type="ECO:0000313" key="1">
    <source>
        <dbReference type="EMBL" id="MEI5907594.1"/>
    </source>
</evidence>
<dbReference type="Gene3D" id="3.10.450.50">
    <property type="match status" value="1"/>
</dbReference>
<gene>
    <name evidence="1" type="ORF">WAK64_11060</name>
</gene>
<name>A0ABU8HEN3_9BACI</name>
<organism evidence="1 2">
    <name type="scientific">Bacillus spongiae</name>
    <dbReference type="NCBI Taxonomy" id="2683610"/>
    <lineage>
        <taxon>Bacteria</taxon>
        <taxon>Bacillati</taxon>
        <taxon>Bacillota</taxon>
        <taxon>Bacilli</taxon>
        <taxon>Bacillales</taxon>
        <taxon>Bacillaceae</taxon>
        <taxon>Bacillus</taxon>
    </lineage>
</organism>
<dbReference type="SUPFAM" id="SSF54427">
    <property type="entry name" value="NTF2-like"/>
    <property type="match status" value="1"/>
</dbReference>
<protein>
    <recommendedName>
        <fullName evidence="3">Nuclear transport factor 2 family protein</fullName>
    </recommendedName>
</protein>
<accession>A0ABU8HEN3</accession>
<evidence type="ECO:0008006" key="3">
    <source>
        <dbReference type="Google" id="ProtNLM"/>
    </source>
</evidence>
<proteinExistence type="predicted"/>
<sequence length="184" mass="20715">MKKHRLKTLIVGVSVSAFLLTACSEKDKESVDTKEEVTEQTPGNSEKSVLLEGVPNLEEVDVPEEVKQEIVGDFQKYIDSFNNENVEEYMNTLSKTPINFKYEDQEEIVKEIFATMDSERKAENVKIVNYTAGRADVYAELTATTVQTDTGESVEESGKQLTIMNKTDDGWKVAAIFVTKDEEE</sequence>